<dbReference type="OMA" id="APQHHHI"/>
<evidence type="ECO:0000256" key="1">
    <source>
        <dbReference type="SAM" id="MobiDB-lite"/>
    </source>
</evidence>
<reference evidence="3" key="1">
    <citation type="submission" date="2013-06" db="EMBL/GenBank/DDBJ databases">
        <authorList>
            <person name="Zhao Q."/>
        </authorList>
    </citation>
    <scope>NUCLEOTIDE SEQUENCE</scope>
    <source>
        <strain evidence="3">cv. W1943</strain>
    </source>
</reference>
<dbReference type="Proteomes" id="UP000008022">
    <property type="component" value="Unassembled WGS sequence"/>
</dbReference>
<keyword evidence="3" id="KW-1185">Reference proteome</keyword>
<name>A0A0E0NWZ8_ORYRU</name>
<sequence length="134" mass="14332">MQMAVAASTEALAVAAAATARAPQHHHIPSQPRWVVILYSPLHGMFVKHFAPPAPVTPPPHPQPQQQQATGGRGWIRRREQGREPNEGYDDLGADDEEQQQAAAAGGGPSGEVRSLLPSLLPRSNGEIRRGSSI</sequence>
<proteinExistence type="predicted"/>
<evidence type="ECO:0000313" key="3">
    <source>
        <dbReference type="Proteomes" id="UP000008022"/>
    </source>
</evidence>
<dbReference type="EnsemblPlants" id="ORUFI03G23300.1">
    <property type="protein sequence ID" value="ORUFI03G23300.1"/>
    <property type="gene ID" value="ORUFI03G23300"/>
</dbReference>
<feature type="compositionally biased region" description="Low complexity" evidence="1">
    <location>
        <begin position="114"/>
        <end position="124"/>
    </location>
</feature>
<dbReference type="HOGENOM" id="CLU_1809391_0_0_1"/>
<evidence type="ECO:0000313" key="2">
    <source>
        <dbReference type="EnsemblPlants" id="ORUFI03G23300.1"/>
    </source>
</evidence>
<dbReference type="Gramene" id="ORUFI03G23300.1">
    <property type="protein sequence ID" value="ORUFI03G23300.1"/>
    <property type="gene ID" value="ORUFI03G23300"/>
</dbReference>
<feature type="compositionally biased region" description="Basic and acidic residues" evidence="1">
    <location>
        <begin position="77"/>
        <end position="86"/>
    </location>
</feature>
<dbReference type="STRING" id="4529.A0A0E0NWZ8"/>
<feature type="compositionally biased region" description="Pro residues" evidence="1">
    <location>
        <begin position="52"/>
        <end position="63"/>
    </location>
</feature>
<dbReference type="AlphaFoldDB" id="A0A0E0NWZ8"/>
<accession>A0A0E0NWZ8</accession>
<protein>
    <submittedName>
        <fullName evidence="2">Uncharacterized protein</fullName>
    </submittedName>
</protein>
<feature type="region of interest" description="Disordered" evidence="1">
    <location>
        <begin position="48"/>
        <end position="134"/>
    </location>
</feature>
<reference evidence="2" key="2">
    <citation type="submission" date="2015-06" db="UniProtKB">
        <authorList>
            <consortium name="EnsemblPlants"/>
        </authorList>
    </citation>
    <scope>IDENTIFICATION</scope>
</reference>
<feature type="compositionally biased region" description="Acidic residues" evidence="1">
    <location>
        <begin position="87"/>
        <end position="99"/>
    </location>
</feature>
<organism evidence="2 3">
    <name type="scientific">Oryza rufipogon</name>
    <name type="common">Brownbeard rice</name>
    <name type="synonym">Asian wild rice</name>
    <dbReference type="NCBI Taxonomy" id="4529"/>
    <lineage>
        <taxon>Eukaryota</taxon>
        <taxon>Viridiplantae</taxon>
        <taxon>Streptophyta</taxon>
        <taxon>Embryophyta</taxon>
        <taxon>Tracheophyta</taxon>
        <taxon>Spermatophyta</taxon>
        <taxon>Magnoliopsida</taxon>
        <taxon>Liliopsida</taxon>
        <taxon>Poales</taxon>
        <taxon>Poaceae</taxon>
        <taxon>BOP clade</taxon>
        <taxon>Oryzoideae</taxon>
        <taxon>Oryzeae</taxon>
        <taxon>Oryzinae</taxon>
        <taxon>Oryza</taxon>
    </lineage>
</organism>